<keyword evidence="5 11" id="KW-0285">Flavoprotein</keyword>
<dbReference type="Gene3D" id="3.50.50.60">
    <property type="entry name" value="FAD/NAD(P)-binding domain"/>
    <property type="match status" value="1"/>
</dbReference>
<dbReference type="AlphaFoldDB" id="A0A427YK45"/>
<evidence type="ECO:0000256" key="1">
    <source>
        <dbReference type="ARBA" id="ARBA00002600"/>
    </source>
</evidence>
<evidence type="ECO:0000256" key="4">
    <source>
        <dbReference type="ARBA" id="ARBA00012867"/>
    </source>
</evidence>
<dbReference type="InterPro" id="IPR004572">
    <property type="entry name" value="Protoporphyrinogen_oxidase"/>
</dbReference>
<dbReference type="Proteomes" id="UP000279259">
    <property type="component" value="Unassembled WGS sequence"/>
</dbReference>
<dbReference type="PANTHER" id="PTHR42923:SF3">
    <property type="entry name" value="PROTOPORPHYRINOGEN OXIDASE"/>
    <property type="match status" value="1"/>
</dbReference>
<dbReference type="GO" id="GO:0006782">
    <property type="term" value="P:protoporphyrinogen IX biosynthetic process"/>
    <property type="evidence" value="ECO:0007669"/>
    <property type="project" value="UniProtKB-UniRule"/>
</dbReference>
<organism evidence="13 14">
    <name type="scientific">Saitozyma podzolica</name>
    <dbReference type="NCBI Taxonomy" id="1890683"/>
    <lineage>
        <taxon>Eukaryota</taxon>
        <taxon>Fungi</taxon>
        <taxon>Dikarya</taxon>
        <taxon>Basidiomycota</taxon>
        <taxon>Agaricomycotina</taxon>
        <taxon>Tremellomycetes</taxon>
        <taxon>Tremellales</taxon>
        <taxon>Trimorphomycetaceae</taxon>
        <taxon>Saitozyma</taxon>
    </lineage>
</organism>
<reference evidence="13 14" key="1">
    <citation type="submission" date="2018-11" db="EMBL/GenBank/DDBJ databases">
        <title>Genome sequence of Saitozyma podzolica DSM 27192.</title>
        <authorList>
            <person name="Aliyu H."/>
            <person name="Gorte O."/>
            <person name="Ochsenreither K."/>
        </authorList>
    </citation>
    <scope>NUCLEOTIDE SEQUENCE [LARGE SCALE GENOMIC DNA]</scope>
    <source>
        <strain evidence="13 14">DSM 27192</strain>
    </source>
</reference>
<evidence type="ECO:0000256" key="6">
    <source>
        <dbReference type="ARBA" id="ARBA00022827"/>
    </source>
</evidence>
<dbReference type="InterPro" id="IPR050464">
    <property type="entry name" value="Zeta_carotene_desat/Oxidored"/>
</dbReference>
<evidence type="ECO:0000256" key="2">
    <source>
        <dbReference type="ARBA" id="ARBA00005073"/>
    </source>
</evidence>
<comment type="pathway">
    <text evidence="2 11">Porphyrin-containing compound metabolism; protoporphyrin-IX biosynthesis; protoporphyrin-IX from protoporphyrinogen-IX: step 1/1.</text>
</comment>
<comment type="catalytic activity">
    <reaction evidence="10 11">
        <text>protoporphyrinogen IX + 3 O2 = protoporphyrin IX + 3 H2O2</text>
        <dbReference type="Rhea" id="RHEA:25576"/>
        <dbReference type="ChEBI" id="CHEBI:15379"/>
        <dbReference type="ChEBI" id="CHEBI:16240"/>
        <dbReference type="ChEBI" id="CHEBI:57306"/>
        <dbReference type="ChEBI" id="CHEBI:57307"/>
        <dbReference type="EC" id="1.3.3.4"/>
    </reaction>
</comment>
<dbReference type="EC" id="1.3.3.4" evidence="4 11"/>
<keyword evidence="9 11" id="KW-0627">Porphyrin biosynthesis</keyword>
<accession>A0A427YK45</accession>
<dbReference type="SUPFAM" id="SSF54373">
    <property type="entry name" value="FAD-linked reductases, C-terminal domain"/>
    <property type="match status" value="1"/>
</dbReference>
<evidence type="ECO:0000256" key="10">
    <source>
        <dbReference type="ARBA" id="ARBA00047554"/>
    </source>
</evidence>
<dbReference type="EMBL" id="RSCD01000008">
    <property type="protein sequence ID" value="RSH91474.1"/>
    <property type="molecule type" value="Genomic_DNA"/>
</dbReference>
<keyword evidence="14" id="KW-1185">Reference proteome</keyword>
<dbReference type="Pfam" id="PF01593">
    <property type="entry name" value="Amino_oxidase"/>
    <property type="match status" value="1"/>
</dbReference>
<comment type="subcellular location">
    <subcellularLocation>
        <location evidence="11">Mitochondrion inner membrane</location>
    </subcellularLocation>
</comment>
<evidence type="ECO:0000259" key="12">
    <source>
        <dbReference type="Pfam" id="PF01593"/>
    </source>
</evidence>
<evidence type="ECO:0000256" key="9">
    <source>
        <dbReference type="ARBA" id="ARBA00023244"/>
    </source>
</evidence>
<dbReference type="NCBIfam" id="TIGR00562">
    <property type="entry name" value="proto_IX_ox"/>
    <property type="match status" value="1"/>
</dbReference>
<comment type="function">
    <text evidence="1 11">Catalyzes the 6-electron oxidation of protoporphyrinogen-IX to form protoporphyrin-IX.</text>
</comment>
<protein>
    <recommendedName>
        <fullName evidence="4 11">Protoporphyrinogen oxidase</fullName>
        <ecNumber evidence="4 11">1.3.3.4</ecNumber>
    </recommendedName>
</protein>
<dbReference type="PANTHER" id="PTHR42923">
    <property type="entry name" value="PROTOPORPHYRINOGEN OXIDASE"/>
    <property type="match status" value="1"/>
</dbReference>
<dbReference type="OrthoDB" id="438553at2759"/>
<gene>
    <name evidence="13" type="primary">HEM14</name>
    <name evidence="13" type="ORF">EHS25_009773</name>
</gene>
<proteinExistence type="inferred from homology"/>
<dbReference type="GO" id="GO:0005743">
    <property type="term" value="C:mitochondrial inner membrane"/>
    <property type="evidence" value="ECO:0007669"/>
    <property type="project" value="UniProtKB-SubCell"/>
</dbReference>
<sequence>MTPKHITVLGGGLTGLTAAYRLAERLPSTQVVLLEATQRLGGWVDSHRYPIQYTSDGKDIRGEIVLEGGPRSIRPRGSRGAVKMLKLLQDLDLEGSIRPIPNSHPSARNRFLLGPSGSLQALPSSALSLLRSPYLRDLLFGGLTEPFRRRSLVLDESVDAFFRRRLGPAIADKLASAMVHGIYAADSRDVSLRSAFPILHEAERKRGSIVLGMLLGTKSPEEKRSEKESWDELGPLGKEREGWSLYGLQGGLGTLTSRLAERVRQLGVEVHLGNPVTALSMKDTNIEVSTSENTVLTSRLVSALPPHRLAPLVTLPNLRSNPLTSVGVINLVFPLPPAQVHPAGFGYLIPRSGPSQNPEGVLGVIFDSTALDTEGEPPVCKLTVMMGGPYWSSYPSTSGRPMERPSNPTELVSPALQHLRRVFPHLQDVEPVLIRPKLHIECIPTYLPGHGGRLRELHEAISSGPWKHKLSLVGSGYGGIGVNDCVGSAEEVVDALAQGHSATGLERWADWS</sequence>
<evidence type="ECO:0000256" key="8">
    <source>
        <dbReference type="ARBA" id="ARBA00023133"/>
    </source>
</evidence>
<dbReference type="GO" id="GO:0004729">
    <property type="term" value="F:oxygen-dependent protoporphyrinogen oxidase activity"/>
    <property type="evidence" value="ECO:0007669"/>
    <property type="project" value="UniProtKB-UniRule"/>
</dbReference>
<dbReference type="InterPro" id="IPR002937">
    <property type="entry name" value="Amino_oxidase"/>
</dbReference>
<comment type="similarity">
    <text evidence="3 11">Belongs to the protoporphyrinogen/coproporphyrinogen oxidase family. Protoporphyrinogen oxidase subfamily.</text>
</comment>
<evidence type="ECO:0000256" key="5">
    <source>
        <dbReference type="ARBA" id="ARBA00022630"/>
    </source>
</evidence>
<name>A0A427YK45_9TREE</name>
<keyword evidence="7 11" id="KW-0560">Oxidoreductase</keyword>
<evidence type="ECO:0000313" key="14">
    <source>
        <dbReference type="Proteomes" id="UP000279259"/>
    </source>
</evidence>
<evidence type="ECO:0000313" key="13">
    <source>
        <dbReference type="EMBL" id="RSH91474.1"/>
    </source>
</evidence>
<dbReference type="SUPFAM" id="SSF51905">
    <property type="entry name" value="FAD/NAD(P)-binding domain"/>
    <property type="match status" value="1"/>
</dbReference>
<feature type="domain" description="Amine oxidase" evidence="12">
    <location>
        <begin position="13"/>
        <end position="495"/>
    </location>
</feature>
<keyword evidence="8 11" id="KW-0350">Heme biosynthesis</keyword>
<comment type="cofactor">
    <cofactor evidence="11">
        <name>FAD</name>
        <dbReference type="ChEBI" id="CHEBI:57692"/>
    </cofactor>
    <text evidence="11">Binds 1 FAD per subunit.</text>
</comment>
<keyword evidence="6 11" id="KW-0274">FAD</keyword>
<comment type="caution">
    <text evidence="13">The sequence shown here is derived from an EMBL/GenBank/DDBJ whole genome shotgun (WGS) entry which is preliminary data.</text>
</comment>
<evidence type="ECO:0000256" key="11">
    <source>
        <dbReference type="RuleBase" id="RU367069"/>
    </source>
</evidence>
<evidence type="ECO:0000256" key="3">
    <source>
        <dbReference type="ARBA" id="ARBA00010551"/>
    </source>
</evidence>
<dbReference type="UniPathway" id="UPA00251">
    <property type="reaction ID" value="UER00324"/>
</dbReference>
<dbReference type="InterPro" id="IPR036188">
    <property type="entry name" value="FAD/NAD-bd_sf"/>
</dbReference>
<evidence type="ECO:0000256" key="7">
    <source>
        <dbReference type="ARBA" id="ARBA00023002"/>
    </source>
</evidence>
<dbReference type="STRING" id="1890683.A0A427YK45"/>